<organism evidence="2">
    <name type="scientific">Euurobracon breviterebrae</name>
    <dbReference type="NCBI Taxonomy" id="1421601"/>
    <lineage>
        <taxon>Eukaryota</taxon>
        <taxon>Metazoa</taxon>
        <taxon>Ecdysozoa</taxon>
        <taxon>Arthropoda</taxon>
        <taxon>Hexapoda</taxon>
        <taxon>Insecta</taxon>
        <taxon>Pterygota</taxon>
        <taxon>Neoptera</taxon>
        <taxon>Endopterygota</taxon>
        <taxon>Hymenoptera</taxon>
        <taxon>Apocrita</taxon>
        <taxon>Ichneumonoidea</taxon>
        <taxon>Braconidae</taxon>
        <taxon>Braconinae</taxon>
        <taxon>Euurobracon</taxon>
    </lineage>
</organism>
<geneLocation type="mitochondrion" evidence="2"/>
<evidence type="ECO:0000313" key="2">
    <source>
        <dbReference type="EMBL" id="AHA52503.1"/>
    </source>
</evidence>
<keyword evidence="2" id="KW-0496">Mitochondrion</keyword>
<keyword evidence="1" id="KW-1133">Transmembrane helix</keyword>
<sequence>MPQMSPLNWLLLSFYFILIYLISMILVFFIVKFSQGESMIQVQVKDFFVKWY</sequence>
<reference evidence="2" key="1">
    <citation type="submission" date="2013-07" db="EMBL/GenBank/DDBJ databases">
        <title>The comparative mitochondrial genomes from Braconidae subfamilies and the phylogeny of the Hymenoptera.</title>
        <authorList>
            <person name="Li Q."/>
            <person name="Wei S.J."/>
            <person name="Chen X.X."/>
        </authorList>
    </citation>
    <scope>NUCLEOTIDE SEQUENCE</scope>
</reference>
<keyword evidence="1" id="KW-0812">Transmembrane</keyword>
<protein>
    <submittedName>
        <fullName evidence="2">ATP synthase F0 subunit 8</fullName>
    </submittedName>
</protein>
<dbReference type="AlphaFoldDB" id="A0A0A6ZKW0"/>
<accession>A0A0A6ZKW0</accession>
<feature type="transmembrane region" description="Helical" evidence="1">
    <location>
        <begin position="12"/>
        <end position="31"/>
    </location>
</feature>
<gene>
    <name evidence="2" type="primary">ATP8</name>
</gene>
<name>A0A0A6ZKW0_9HYME</name>
<dbReference type="EMBL" id="KF385871">
    <property type="protein sequence ID" value="AHA52503.1"/>
    <property type="molecule type" value="Genomic_DNA"/>
</dbReference>
<keyword evidence="1" id="KW-0472">Membrane</keyword>
<proteinExistence type="predicted"/>
<evidence type="ECO:0000256" key="1">
    <source>
        <dbReference type="SAM" id="Phobius"/>
    </source>
</evidence>